<reference evidence="1 2" key="1">
    <citation type="journal article" date="2024" name="G3 (Bethesda)">
        <title>Genome assembly of Hibiscus sabdariffa L. provides insights into metabolisms of medicinal natural products.</title>
        <authorList>
            <person name="Kim T."/>
        </authorList>
    </citation>
    <scope>NUCLEOTIDE SEQUENCE [LARGE SCALE GENOMIC DNA]</scope>
    <source>
        <strain evidence="1">TK-2024</strain>
        <tissue evidence="1">Old leaves</tissue>
    </source>
</reference>
<accession>A0ABR2S8Y0</accession>
<evidence type="ECO:0000313" key="2">
    <source>
        <dbReference type="Proteomes" id="UP001396334"/>
    </source>
</evidence>
<gene>
    <name evidence="1" type="ORF">V6N11_011666</name>
</gene>
<keyword evidence="2" id="KW-1185">Reference proteome</keyword>
<dbReference type="Proteomes" id="UP001396334">
    <property type="component" value="Unassembled WGS sequence"/>
</dbReference>
<organism evidence="1 2">
    <name type="scientific">Hibiscus sabdariffa</name>
    <name type="common">roselle</name>
    <dbReference type="NCBI Taxonomy" id="183260"/>
    <lineage>
        <taxon>Eukaryota</taxon>
        <taxon>Viridiplantae</taxon>
        <taxon>Streptophyta</taxon>
        <taxon>Embryophyta</taxon>
        <taxon>Tracheophyta</taxon>
        <taxon>Spermatophyta</taxon>
        <taxon>Magnoliopsida</taxon>
        <taxon>eudicotyledons</taxon>
        <taxon>Gunneridae</taxon>
        <taxon>Pentapetalae</taxon>
        <taxon>rosids</taxon>
        <taxon>malvids</taxon>
        <taxon>Malvales</taxon>
        <taxon>Malvaceae</taxon>
        <taxon>Malvoideae</taxon>
        <taxon>Hibiscus</taxon>
    </lineage>
</organism>
<comment type="caution">
    <text evidence="1">The sequence shown here is derived from an EMBL/GenBank/DDBJ whole genome shotgun (WGS) entry which is preliminary data.</text>
</comment>
<evidence type="ECO:0000313" key="1">
    <source>
        <dbReference type="EMBL" id="KAK9021690.1"/>
    </source>
</evidence>
<dbReference type="EMBL" id="JBBPBN010000016">
    <property type="protein sequence ID" value="KAK9021690.1"/>
    <property type="molecule type" value="Genomic_DNA"/>
</dbReference>
<proteinExistence type="predicted"/>
<name>A0ABR2S8Y0_9ROSI</name>
<protein>
    <submittedName>
        <fullName evidence="1">Uncharacterized protein</fullName>
    </submittedName>
</protein>
<sequence length="87" mass="10232">MKKPAFLSNRKHGQSITSNTTEMLIHDLLVEAARLKGVFEAENSNNKLRFSKENNEHRVRQIYDIKQRWNLHGRNAKPRGKRMFTVV</sequence>